<sequence length="185" mass="20658">MLQPAHNSMYPDSEVNAICALQDEIQGLQPTPHATTSTQGNLLNDVLSLSRYLKDSPTAMRVDMLEKLVIRARIAEVLGYNAFTYRRNARYPIISDIFVQSGQQLTADLPGDMYARVWGLLAPAVPDHLKTLDAGIYEAQWWKPVPPMDVEMIIRTPGIHLLGQPFEPENLTKGIAVRFAITCLL</sequence>
<name>A0A7S8EBH8_9CHLR</name>
<dbReference type="EMBL" id="CP062983">
    <property type="protein sequence ID" value="QPC83901.1"/>
    <property type="molecule type" value="Genomic_DNA"/>
</dbReference>
<dbReference type="RefSeq" id="WP_195171965.1">
    <property type="nucleotide sequence ID" value="NZ_CP062983.1"/>
</dbReference>
<dbReference type="AlphaFoldDB" id="A0A7S8EBH8"/>
<evidence type="ECO:0000313" key="1">
    <source>
        <dbReference type="EMBL" id="QPC83901.1"/>
    </source>
</evidence>
<dbReference type="KEGG" id="pmet:G4Y79_05850"/>
<proteinExistence type="predicted"/>
<accession>A0A7S8EBH8</accession>
<organism evidence="1 2">
    <name type="scientific">Phototrophicus methaneseepsis</name>
    <dbReference type="NCBI Taxonomy" id="2710758"/>
    <lineage>
        <taxon>Bacteria</taxon>
        <taxon>Bacillati</taxon>
        <taxon>Chloroflexota</taxon>
        <taxon>Candidatus Thermofontia</taxon>
        <taxon>Phototrophicales</taxon>
        <taxon>Phototrophicaceae</taxon>
        <taxon>Phototrophicus</taxon>
    </lineage>
</organism>
<keyword evidence="2" id="KW-1185">Reference proteome</keyword>
<reference evidence="1 2" key="1">
    <citation type="submission" date="2020-02" db="EMBL/GenBank/DDBJ databases">
        <authorList>
            <person name="Zheng R.K."/>
            <person name="Sun C.M."/>
        </authorList>
    </citation>
    <scope>NUCLEOTIDE SEQUENCE [LARGE SCALE GENOMIC DNA]</scope>
    <source>
        <strain evidence="2">rifampicinis</strain>
    </source>
</reference>
<dbReference type="Proteomes" id="UP000594468">
    <property type="component" value="Chromosome"/>
</dbReference>
<protein>
    <submittedName>
        <fullName evidence="1">Uncharacterized protein</fullName>
    </submittedName>
</protein>
<gene>
    <name evidence="1" type="ORF">G4Y79_05850</name>
</gene>
<evidence type="ECO:0000313" key="2">
    <source>
        <dbReference type="Proteomes" id="UP000594468"/>
    </source>
</evidence>